<sequence>MAYVFIVLLSVLAFTTSEVLDLNRLEANTFGGLDIDHDGHIERYEVNEYIKTIDGDYDGKLSDAEYVKALGLLHSTDLVQLQILRNLYNHLNFDKNSFLDDIDFDRLFTDTDSDGNGLITPLEFSRQVLTSGALSFDKVYLGIIPTFI</sequence>
<dbReference type="PROSITE" id="PS50222">
    <property type="entry name" value="EF_HAND_2"/>
    <property type="match status" value="1"/>
</dbReference>
<dbReference type="GO" id="GO:0005509">
    <property type="term" value="F:calcium ion binding"/>
    <property type="evidence" value="ECO:0007669"/>
    <property type="project" value="InterPro"/>
</dbReference>
<dbReference type="AlphaFoldDB" id="A0AAV2I9Z5"/>
<evidence type="ECO:0000313" key="4">
    <source>
        <dbReference type="EMBL" id="CAL1541655.1"/>
    </source>
</evidence>
<name>A0AAV2I9Z5_LYMST</name>
<feature type="chain" id="PRO_5043359932" description="EF-hand domain-containing protein" evidence="2">
    <location>
        <begin position="18"/>
        <end position="148"/>
    </location>
</feature>
<evidence type="ECO:0000313" key="5">
    <source>
        <dbReference type="Proteomes" id="UP001497497"/>
    </source>
</evidence>
<evidence type="ECO:0000259" key="3">
    <source>
        <dbReference type="PROSITE" id="PS50222"/>
    </source>
</evidence>
<dbReference type="SMART" id="SM00054">
    <property type="entry name" value="EFh"/>
    <property type="match status" value="2"/>
</dbReference>
<evidence type="ECO:0000256" key="1">
    <source>
        <dbReference type="ARBA" id="ARBA00022837"/>
    </source>
</evidence>
<keyword evidence="1" id="KW-0106">Calcium</keyword>
<dbReference type="Gene3D" id="1.10.238.10">
    <property type="entry name" value="EF-hand"/>
    <property type="match status" value="1"/>
</dbReference>
<protein>
    <recommendedName>
        <fullName evidence="3">EF-hand domain-containing protein</fullName>
    </recommendedName>
</protein>
<reference evidence="4 5" key="1">
    <citation type="submission" date="2024-04" db="EMBL/GenBank/DDBJ databases">
        <authorList>
            <consortium name="Genoscope - CEA"/>
            <person name="William W."/>
        </authorList>
    </citation>
    <scope>NUCLEOTIDE SEQUENCE [LARGE SCALE GENOMIC DNA]</scope>
</reference>
<dbReference type="PROSITE" id="PS00018">
    <property type="entry name" value="EF_HAND_1"/>
    <property type="match status" value="2"/>
</dbReference>
<organism evidence="4 5">
    <name type="scientific">Lymnaea stagnalis</name>
    <name type="common">Great pond snail</name>
    <name type="synonym">Helix stagnalis</name>
    <dbReference type="NCBI Taxonomy" id="6523"/>
    <lineage>
        <taxon>Eukaryota</taxon>
        <taxon>Metazoa</taxon>
        <taxon>Spiralia</taxon>
        <taxon>Lophotrochozoa</taxon>
        <taxon>Mollusca</taxon>
        <taxon>Gastropoda</taxon>
        <taxon>Heterobranchia</taxon>
        <taxon>Euthyneura</taxon>
        <taxon>Panpulmonata</taxon>
        <taxon>Hygrophila</taxon>
        <taxon>Lymnaeoidea</taxon>
        <taxon>Lymnaeidae</taxon>
        <taxon>Lymnaea</taxon>
    </lineage>
</organism>
<feature type="signal peptide" evidence="2">
    <location>
        <begin position="1"/>
        <end position="17"/>
    </location>
</feature>
<dbReference type="InterPro" id="IPR011992">
    <property type="entry name" value="EF-hand-dom_pair"/>
</dbReference>
<comment type="caution">
    <text evidence="4">The sequence shown here is derived from an EMBL/GenBank/DDBJ whole genome shotgun (WGS) entry which is preliminary data.</text>
</comment>
<proteinExistence type="predicted"/>
<keyword evidence="5" id="KW-1185">Reference proteome</keyword>
<dbReference type="SUPFAM" id="SSF47473">
    <property type="entry name" value="EF-hand"/>
    <property type="match status" value="1"/>
</dbReference>
<dbReference type="InterPro" id="IPR018247">
    <property type="entry name" value="EF_Hand_1_Ca_BS"/>
</dbReference>
<dbReference type="EMBL" id="CAXITT010000445">
    <property type="protein sequence ID" value="CAL1541655.1"/>
    <property type="molecule type" value="Genomic_DNA"/>
</dbReference>
<dbReference type="InterPro" id="IPR002048">
    <property type="entry name" value="EF_hand_dom"/>
</dbReference>
<evidence type="ECO:0000256" key="2">
    <source>
        <dbReference type="SAM" id="SignalP"/>
    </source>
</evidence>
<gene>
    <name evidence="4" type="ORF">GSLYS_00015261001</name>
</gene>
<keyword evidence="2" id="KW-0732">Signal</keyword>
<accession>A0AAV2I9Z5</accession>
<feature type="domain" description="EF-hand" evidence="3">
    <location>
        <begin position="99"/>
        <end position="134"/>
    </location>
</feature>
<dbReference type="Proteomes" id="UP001497497">
    <property type="component" value="Unassembled WGS sequence"/>
</dbReference>